<keyword evidence="3" id="KW-1185">Reference proteome</keyword>
<dbReference type="EMBL" id="JABANO010008090">
    <property type="protein sequence ID" value="KAF4749094.1"/>
    <property type="molecule type" value="Genomic_DNA"/>
</dbReference>
<gene>
    <name evidence="2" type="ORF">FOZ63_012583</name>
</gene>
<sequence length="110" mass="12386">TAETINDNIRKQEEEKKKRKQEEEEEGEGKKGGPIFSWAKAYRITTRPASLKKKKDEDSSTAAAAAVGFSTKGRELWERLAVSPPATAVHELLHANNNNYVAENSWEKEE</sequence>
<name>A0A7J6TUN4_PEROL</name>
<organism evidence="2 3">
    <name type="scientific">Perkinsus olseni</name>
    <name type="common">Perkinsus atlanticus</name>
    <dbReference type="NCBI Taxonomy" id="32597"/>
    <lineage>
        <taxon>Eukaryota</taxon>
        <taxon>Sar</taxon>
        <taxon>Alveolata</taxon>
        <taxon>Perkinsozoa</taxon>
        <taxon>Perkinsea</taxon>
        <taxon>Perkinsida</taxon>
        <taxon>Perkinsidae</taxon>
        <taxon>Perkinsus</taxon>
    </lineage>
</organism>
<dbReference type="AlphaFoldDB" id="A0A7J6TUN4"/>
<dbReference type="Proteomes" id="UP000553632">
    <property type="component" value="Unassembled WGS sequence"/>
</dbReference>
<feature type="region of interest" description="Disordered" evidence="1">
    <location>
        <begin position="1"/>
        <end position="34"/>
    </location>
</feature>
<feature type="non-terminal residue" evidence="2">
    <location>
        <position position="1"/>
    </location>
</feature>
<evidence type="ECO:0000256" key="1">
    <source>
        <dbReference type="SAM" id="MobiDB-lite"/>
    </source>
</evidence>
<proteinExistence type="predicted"/>
<evidence type="ECO:0000313" key="2">
    <source>
        <dbReference type="EMBL" id="KAF4749094.1"/>
    </source>
</evidence>
<comment type="caution">
    <text evidence="2">The sequence shown here is derived from an EMBL/GenBank/DDBJ whole genome shotgun (WGS) entry which is preliminary data.</text>
</comment>
<reference evidence="2 3" key="1">
    <citation type="submission" date="2020-04" db="EMBL/GenBank/DDBJ databases">
        <title>Perkinsus olseni comparative genomics.</title>
        <authorList>
            <person name="Bogema D.R."/>
        </authorList>
    </citation>
    <scope>NUCLEOTIDE SEQUENCE [LARGE SCALE GENOMIC DNA]</scope>
    <source>
        <strain evidence="2 3">ATCC PRA-207</strain>
    </source>
</reference>
<feature type="compositionally biased region" description="Basic and acidic residues" evidence="1">
    <location>
        <begin position="8"/>
        <end position="22"/>
    </location>
</feature>
<evidence type="ECO:0000313" key="3">
    <source>
        <dbReference type="Proteomes" id="UP000553632"/>
    </source>
</evidence>
<accession>A0A7J6TUN4</accession>
<protein>
    <submittedName>
        <fullName evidence="2">Uncharacterized protein</fullName>
    </submittedName>
</protein>